<keyword evidence="4 8" id="KW-0479">Metal-binding</keyword>
<dbReference type="PRINTS" id="PR00463">
    <property type="entry name" value="EP450I"/>
</dbReference>
<dbReference type="GO" id="GO:0020037">
    <property type="term" value="F:heme binding"/>
    <property type="evidence" value="ECO:0007669"/>
    <property type="project" value="InterPro"/>
</dbReference>
<dbReference type="CDD" id="cd11061">
    <property type="entry name" value="CYP67-like"/>
    <property type="match status" value="1"/>
</dbReference>
<dbReference type="SUPFAM" id="SSF51905">
    <property type="entry name" value="FAD/NAD(P)-binding domain"/>
    <property type="match status" value="1"/>
</dbReference>
<evidence type="ECO:0000256" key="2">
    <source>
        <dbReference type="ARBA" id="ARBA00010617"/>
    </source>
</evidence>
<dbReference type="InterPro" id="IPR003953">
    <property type="entry name" value="FAD-dep_OxRdtase_2_FAD-bd"/>
</dbReference>
<feature type="transmembrane region" description="Helical" evidence="9">
    <location>
        <begin position="75"/>
        <end position="93"/>
    </location>
</feature>
<evidence type="ECO:0000313" key="11">
    <source>
        <dbReference type="EMBL" id="OAL20121.1"/>
    </source>
</evidence>
<dbReference type="GO" id="GO:0005506">
    <property type="term" value="F:iron ion binding"/>
    <property type="evidence" value="ECO:0007669"/>
    <property type="project" value="InterPro"/>
</dbReference>
<proteinExistence type="inferred from homology"/>
<protein>
    <recommendedName>
        <fullName evidence="10">FAD-dependent oxidoreductase 2 FAD-binding domain-containing protein</fullName>
    </recommendedName>
</protein>
<evidence type="ECO:0000256" key="3">
    <source>
        <dbReference type="ARBA" id="ARBA00022630"/>
    </source>
</evidence>
<dbReference type="SUPFAM" id="SSF56425">
    <property type="entry name" value="Succinate dehydrogenase/fumarate reductase flavoprotein, catalytic domain"/>
    <property type="match status" value="1"/>
</dbReference>
<evidence type="ECO:0000256" key="4">
    <source>
        <dbReference type="ARBA" id="ARBA00022723"/>
    </source>
</evidence>
<dbReference type="Pfam" id="PF00067">
    <property type="entry name" value="p450"/>
    <property type="match status" value="1"/>
</dbReference>
<dbReference type="OrthoDB" id="7777654at2759"/>
<name>A0A178BUG5_9EURO</name>
<feature type="transmembrane region" description="Helical" evidence="9">
    <location>
        <begin position="12"/>
        <end position="30"/>
    </location>
</feature>
<comment type="cofactor">
    <cofactor evidence="1 8">
        <name>heme</name>
        <dbReference type="ChEBI" id="CHEBI:30413"/>
    </cofactor>
</comment>
<feature type="binding site" description="axial binding residue" evidence="8">
    <location>
        <position position="504"/>
    </location>
    <ligand>
        <name>heme</name>
        <dbReference type="ChEBI" id="CHEBI:30413"/>
    </ligand>
    <ligandPart>
        <name>Fe</name>
        <dbReference type="ChEBI" id="CHEBI:18248"/>
    </ligandPart>
</feature>
<evidence type="ECO:0000256" key="7">
    <source>
        <dbReference type="ARBA" id="ARBA00023033"/>
    </source>
</evidence>
<keyword evidence="9" id="KW-0472">Membrane</keyword>
<dbReference type="Proteomes" id="UP000185904">
    <property type="component" value="Unassembled WGS sequence"/>
</dbReference>
<comment type="caution">
    <text evidence="11">The sequence shown here is derived from an EMBL/GenBank/DDBJ whole genome shotgun (WGS) entry which is preliminary data.</text>
</comment>
<dbReference type="Gene3D" id="3.50.50.60">
    <property type="entry name" value="FAD/NAD(P)-binding domain"/>
    <property type="match status" value="2"/>
</dbReference>
<evidence type="ECO:0000256" key="8">
    <source>
        <dbReference type="PIRSR" id="PIRSR602401-1"/>
    </source>
</evidence>
<evidence type="ECO:0000256" key="1">
    <source>
        <dbReference type="ARBA" id="ARBA00001971"/>
    </source>
</evidence>
<dbReference type="SUPFAM" id="SSF48264">
    <property type="entry name" value="Cytochrome P450"/>
    <property type="match status" value="1"/>
</dbReference>
<dbReference type="Gene3D" id="1.10.630.10">
    <property type="entry name" value="Cytochrome P450"/>
    <property type="match status" value="1"/>
</dbReference>
<feature type="transmembrane region" description="Helical" evidence="9">
    <location>
        <begin position="37"/>
        <end position="55"/>
    </location>
</feature>
<dbReference type="RefSeq" id="XP_022494227.1">
    <property type="nucleotide sequence ID" value="XM_022649805.1"/>
</dbReference>
<keyword evidence="6 8" id="KW-0408">Iron</keyword>
<keyword evidence="5" id="KW-0560">Oxidoreductase</keyword>
<gene>
    <name evidence="11" type="ORF">AYO20_11558</name>
</gene>
<dbReference type="InterPro" id="IPR050121">
    <property type="entry name" value="Cytochrome_P450_monoxygenase"/>
</dbReference>
<dbReference type="GO" id="GO:0004497">
    <property type="term" value="F:monooxygenase activity"/>
    <property type="evidence" value="ECO:0007669"/>
    <property type="project" value="UniProtKB-KW"/>
</dbReference>
<keyword evidence="7" id="KW-0503">Monooxygenase</keyword>
<dbReference type="PANTHER" id="PTHR24305">
    <property type="entry name" value="CYTOCHROME P450"/>
    <property type="match status" value="1"/>
</dbReference>
<dbReference type="PRINTS" id="PR00385">
    <property type="entry name" value="P450"/>
</dbReference>
<feature type="domain" description="FAD-dependent oxidoreductase 2 FAD-binding" evidence="10">
    <location>
        <begin position="553"/>
        <end position="1084"/>
    </location>
</feature>
<comment type="similarity">
    <text evidence="2">Belongs to the cytochrome P450 family.</text>
</comment>
<dbReference type="Gene3D" id="3.90.700.10">
    <property type="entry name" value="Succinate dehydrogenase/fumarate reductase flavoprotein, catalytic domain"/>
    <property type="match status" value="1"/>
</dbReference>
<evidence type="ECO:0000256" key="9">
    <source>
        <dbReference type="SAM" id="Phobius"/>
    </source>
</evidence>
<dbReference type="InterPro" id="IPR036396">
    <property type="entry name" value="Cyt_P450_sf"/>
</dbReference>
<keyword evidence="9" id="KW-0812">Transmembrane</keyword>
<dbReference type="AlphaFoldDB" id="A0A178BUG5"/>
<dbReference type="PANTHER" id="PTHR24305:SF187">
    <property type="entry name" value="P450, PUTATIVE (EUROFUNG)-RELATED"/>
    <property type="match status" value="1"/>
</dbReference>
<sequence length="1105" mass="122422">MTVLRTLTFIEHEHVGFVAVALGFLAHVFYKRFEPTAIGFLLQSAVLGVLLFVWSNFSTNFAVSHIRVWAPVKAVLLYFCTLGVSIAFYRLYLNPLSKFPGEKLRALTKWRHYIDANRGTTLHVMMKQHRELGDFVRIGPNEISIADPSFIPIIHGNKSRFPKGPWYQDLNSDVVQSLIEIRDFEKHKSQRKIWDEVFTPRALRVYEGRILNILEQLITQFKGAAKSKERVDLALWSERLLVDTTGKIAFNVDFHAVQNAKGHFYVEFIHATLQHVASLAEVSWVKPLFAYLPLKKSQLAQIEQFKTFSEEKLSERMQSQGSAEIDVLGFLMSAGERNPAYKLSTHGLASETRLVIAAGSDTTSIAITSAMYWLLLDKKAYLKLRQECRTIFSPDEPFEAARLGDWKRAPYLNACINEALRLLPSGPNGMQRVVNTPGGIMTPNGINIPEGTKVSVPTWTVHHDPRNFEKPWDFIPERWIEGSGFEGAHNTTAFIPFSLGTYSCIGKPLALLQIRLFLYNVEDPAETEYGGRRITAILVDEQKERLSAGLQYDVVVLGSGASGLTTAVTAAQNGLKVLVLEKTRFFGGTTAYSGGAPWIPVNKYQPTIGVRDTKTAAETYLRSVLGPTHFASAEKNIEAYLNTAPKMVEWMEANTAVKFQATTLPDYRPNIDAASKGRTIIPVDFNGRLLGQELRNVRYTLQGMKAFGSMQVSPLETEILQNPFGSVSNLVHTAKKGANWVLDLLVYGKGSFMVGGNALVGRLLLTAIESGVTLETEAEVTGPLMEDNRVVGVLLSVANGEKQIPIKASKGVVLATGGFGRSEEGKEFVPQDWSAVPKTNLGDGIRLGLKAGGYLPPPNEDNAIYAPISVLQYDDGRTRCLPHFAGDRTKPGSLIVDEDGKRFENESRNYQDFVKKMHSLQINKAYYIADADHLRNYGMGMALPWPYWNRNVLRRGYLTKAQTIPELAETLKIPVANLQQSVEDMNTYAKTGRDVQFHRGEDAYDQFYGDPAVKPNSSLGPIRKPPFYALPLYPGNVSVMYGLATNQNAQVLSKEGSVVKGLYAVGCDNNSIMRGQYPGGGSSIGPAMTFGYIAALHLAGRLGQA</sequence>
<dbReference type="InterPro" id="IPR036188">
    <property type="entry name" value="FAD/NAD-bd_sf"/>
</dbReference>
<organism evidence="11 12">
    <name type="scientific">Fonsecaea nubica</name>
    <dbReference type="NCBI Taxonomy" id="856822"/>
    <lineage>
        <taxon>Eukaryota</taxon>
        <taxon>Fungi</taxon>
        <taxon>Dikarya</taxon>
        <taxon>Ascomycota</taxon>
        <taxon>Pezizomycotina</taxon>
        <taxon>Eurotiomycetes</taxon>
        <taxon>Chaetothyriomycetidae</taxon>
        <taxon>Chaetothyriales</taxon>
        <taxon>Herpotrichiellaceae</taxon>
        <taxon>Fonsecaea</taxon>
    </lineage>
</organism>
<evidence type="ECO:0000313" key="12">
    <source>
        <dbReference type="Proteomes" id="UP000185904"/>
    </source>
</evidence>
<dbReference type="Pfam" id="PF00890">
    <property type="entry name" value="FAD_binding_2"/>
    <property type="match status" value="1"/>
</dbReference>
<dbReference type="GeneID" id="34594937"/>
<dbReference type="GO" id="GO:0016705">
    <property type="term" value="F:oxidoreductase activity, acting on paired donors, with incorporation or reduction of molecular oxygen"/>
    <property type="evidence" value="ECO:0007669"/>
    <property type="project" value="InterPro"/>
</dbReference>
<keyword evidence="8" id="KW-0349">Heme</keyword>
<accession>A0A178BUG5</accession>
<keyword evidence="12" id="KW-1185">Reference proteome</keyword>
<keyword evidence="9" id="KW-1133">Transmembrane helix</keyword>
<keyword evidence="3" id="KW-0285">Flavoprotein</keyword>
<evidence type="ECO:0000259" key="10">
    <source>
        <dbReference type="Pfam" id="PF00890"/>
    </source>
</evidence>
<reference evidence="11 12" key="1">
    <citation type="submission" date="2016-03" db="EMBL/GenBank/DDBJ databases">
        <title>The draft genome sequence of Fonsecaea nubica causative agent of cutaneous subcutaneous infection in human host.</title>
        <authorList>
            <person name="Costa F."/>
            <person name="Sybren D.H."/>
            <person name="Raittz R.T."/>
            <person name="Weiss V.A."/>
            <person name="Leao A.C."/>
            <person name="Gomes R."/>
            <person name="De Souza E.M."/>
            <person name="Pedrosa F.O."/>
            <person name="Steffens M.B."/>
            <person name="Bombassaro A."/>
            <person name="Tadra-Sfeir M.Z."/>
            <person name="Moreno L.F."/>
            <person name="Najafzadeh M.J."/>
            <person name="Felipe M.S."/>
            <person name="Teixeira M."/>
            <person name="Sun J."/>
            <person name="Xi L."/>
            <person name="Castro M.A."/>
            <person name="Vicente V.A."/>
        </authorList>
    </citation>
    <scope>NUCLEOTIDE SEQUENCE [LARGE SCALE GENOMIC DNA]</scope>
    <source>
        <strain evidence="11 12">CBS 269.64</strain>
    </source>
</reference>
<evidence type="ECO:0000256" key="6">
    <source>
        <dbReference type="ARBA" id="ARBA00023004"/>
    </source>
</evidence>
<dbReference type="EMBL" id="LVCJ01000165">
    <property type="protein sequence ID" value="OAL20121.1"/>
    <property type="molecule type" value="Genomic_DNA"/>
</dbReference>
<evidence type="ECO:0000256" key="5">
    <source>
        <dbReference type="ARBA" id="ARBA00023002"/>
    </source>
</evidence>
<dbReference type="InterPro" id="IPR002401">
    <property type="entry name" value="Cyt_P450_E_grp-I"/>
</dbReference>
<dbReference type="InterPro" id="IPR001128">
    <property type="entry name" value="Cyt_P450"/>
</dbReference>
<dbReference type="InterPro" id="IPR027477">
    <property type="entry name" value="Succ_DH/fumarate_Rdtase_cat_sf"/>
</dbReference>